<reference evidence="1" key="1">
    <citation type="submission" date="2019-10" db="EMBL/GenBank/DDBJ databases">
        <title>Metagenomic sequencing of thiosulfate-disproportionating enrichment culture.</title>
        <authorList>
            <person name="Umezawa K."/>
            <person name="Kojima H."/>
            <person name="Fukui M."/>
        </authorList>
    </citation>
    <scope>NUCLEOTIDE SEQUENCE</scope>
    <source>
        <strain evidence="1">45J</strain>
    </source>
</reference>
<proteinExistence type="predicted"/>
<organism evidence="1">
    <name type="scientific">hot springs metagenome</name>
    <dbReference type="NCBI Taxonomy" id="433727"/>
    <lineage>
        <taxon>unclassified sequences</taxon>
        <taxon>metagenomes</taxon>
        <taxon>ecological metagenomes</taxon>
    </lineage>
</organism>
<evidence type="ECO:0000313" key="1">
    <source>
        <dbReference type="EMBL" id="GER93248.1"/>
    </source>
</evidence>
<name>A0A5J4KUH0_9ZZZZ</name>
<accession>A0A5J4KUH0</accession>
<dbReference type="AlphaFoldDB" id="A0A5J4KUH0"/>
<gene>
    <name evidence="1" type="ORF">A45J_0984</name>
</gene>
<sequence length="47" mass="5202">MQVLISYVMSPLQNISGFQISKTYKEGVIASKIAAHAAKDFGCNRER</sequence>
<protein>
    <submittedName>
        <fullName evidence="1">Uncharacterized protein</fullName>
    </submittedName>
</protein>
<dbReference type="EMBL" id="BLAB01000001">
    <property type="protein sequence ID" value="GER93248.1"/>
    <property type="molecule type" value="Genomic_DNA"/>
</dbReference>
<comment type="caution">
    <text evidence="1">The sequence shown here is derived from an EMBL/GenBank/DDBJ whole genome shotgun (WGS) entry which is preliminary data.</text>
</comment>